<dbReference type="Proteomes" id="UP000677515">
    <property type="component" value="Chromosome"/>
</dbReference>
<evidence type="ECO:0000313" key="5">
    <source>
        <dbReference type="Proteomes" id="UP000677515"/>
    </source>
</evidence>
<dbReference type="InterPro" id="IPR039458">
    <property type="entry name" value="FimA-like"/>
</dbReference>
<organism evidence="4 5">
    <name type="scientific">Erwinia rhapontici</name>
    <name type="common">Pectobacterium rhapontici</name>
    <dbReference type="NCBI Taxonomy" id="55212"/>
    <lineage>
        <taxon>Bacteria</taxon>
        <taxon>Pseudomonadati</taxon>
        <taxon>Pseudomonadota</taxon>
        <taxon>Gammaproteobacteria</taxon>
        <taxon>Enterobacterales</taxon>
        <taxon>Erwiniaceae</taxon>
        <taxon>Erwinia</taxon>
    </lineage>
</organism>
<evidence type="ECO:0000256" key="2">
    <source>
        <dbReference type="ARBA" id="ARBA00006671"/>
    </source>
</evidence>
<dbReference type="SUPFAM" id="SSF49401">
    <property type="entry name" value="Bacterial adhesins"/>
    <property type="match status" value="1"/>
</dbReference>
<name>A0ABM7MUL9_ERWRD</name>
<proteinExistence type="inferred from homology"/>
<accession>A0ABM7MUL9</accession>
<keyword evidence="5" id="KW-1185">Reference proteome</keyword>
<dbReference type="PANTHER" id="PTHR33420">
    <property type="entry name" value="FIMBRIAL SUBUNIT ELFA-RELATED"/>
    <property type="match status" value="1"/>
</dbReference>
<dbReference type="RefSeq" id="WP_244874693.1">
    <property type="nucleotide sequence ID" value="NZ_AP024329.1"/>
</dbReference>
<gene>
    <name evidence="4" type="ORF">ERHA53_01700</name>
</gene>
<evidence type="ECO:0000256" key="1">
    <source>
        <dbReference type="ARBA" id="ARBA00004561"/>
    </source>
</evidence>
<dbReference type="EMBL" id="AP024329">
    <property type="protein sequence ID" value="BCQ32827.1"/>
    <property type="molecule type" value="Genomic_DNA"/>
</dbReference>
<evidence type="ECO:0000256" key="3">
    <source>
        <dbReference type="ARBA" id="ARBA00023263"/>
    </source>
</evidence>
<dbReference type="Gene3D" id="2.60.40.1090">
    <property type="entry name" value="Fimbrial-type adhesion domain"/>
    <property type="match status" value="1"/>
</dbReference>
<evidence type="ECO:0000313" key="4">
    <source>
        <dbReference type="EMBL" id="BCQ32827.1"/>
    </source>
</evidence>
<dbReference type="InterPro" id="IPR036937">
    <property type="entry name" value="Adhesion_dom_fimbrial_sf"/>
</dbReference>
<dbReference type="InterPro" id="IPR008966">
    <property type="entry name" value="Adhesion_dom_sf"/>
</dbReference>
<comment type="similarity">
    <text evidence="2">Belongs to the fimbrial protein family.</text>
</comment>
<sequence length="197" mass="21406">MHNLNNPHPFLSKILYSGMLLVFIVTVSPNIVAAQDCKNCTVDVSFTGIYNDETCEIVINGKENTDIVELPVISTQSLKVPGSEAGSGAFDIGLKNCPTNRNIILKFVSNTSQADPLTGNLLNTLGDGYSKNTQIRLRKEDGTQISIDDQVSAQNYFISESGDMVTHDYIANYYSSGKKGVTPGLVKTTAGIELFYK</sequence>
<reference evidence="4 5" key="1">
    <citation type="submission" date="2021-01" db="EMBL/GenBank/DDBJ databases">
        <title>Complete genome sequence of Erwinia rhapontici MAFF 311153.</title>
        <authorList>
            <person name="Morohoshi T."/>
            <person name="Someya N."/>
        </authorList>
    </citation>
    <scope>NUCLEOTIDE SEQUENCE [LARGE SCALE GENOMIC DNA]</scope>
    <source>
        <strain evidence="4 5">MAFF 311153</strain>
    </source>
</reference>
<evidence type="ECO:0008006" key="6">
    <source>
        <dbReference type="Google" id="ProtNLM"/>
    </source>
</evidence>
<protein>
    <recommendedName>
        <fullName evidence="6">Major type 1 subunit fimbrin (Pilin)</fullName>
    </recommendedName>
</protein>
<comment type="subcellular location">
    <subcellularLocation>
        <location evidence="1">Fimbrium</location>
    </subcellularLocation>
</comment>
<keyword evidence="3" id="KW-0281">Fimbrium</keyword>
<dbReference type="Pfam" id="PF16970">
    <property type="entry name" value="FimA"/>
    <property type="match status" value="1"/>
</dbReference>
<dbReference type="InterPro" id="IPR050263">
    <property type="entry name" value="Bact_Fimbrial_Adh_Pro"/>
</dbReference>
<dbReference type="PANTHER" id="PTHR33420:SF10">
    <property type="entry name" value="FIMBRIAE MAJOR SUBUNIT"/>
    <property type="match status" value="1"/>
</dbReference>